<evidence type="ECO:0000313" key="2">
    <source>
        <dbReference type="Proteomes" id="UP000324800"/>
    </source>
</evidence>
<evidence type="ECO:0000313" key="1">
    <source>
        <dbReference type="EMBL" id="KAA6356686.1"/>
    </source>
</evidence>
<feature type="non-terminal residue" evidence="1">
    <location>
        <position position="401"/>
    </location>
</feature>
<name>A0A5J4TE16_9EUKA</name>
<dbReference type="SUPFAM" id="SSF51126">
    <property type="entry name" value="Pectin lyase-like"/>
    <property type="match status" value="1"/>
</dbReference>
<reference evidence="1 2" key="1">
    <citation type="submission" date="2019-03" db="EMBL/GenBank/DDBJ databases">
        <title>Single cell metagenomics reveals metabolic interactions within the superorganism composed of flagellate Streblomastix strix and complex community of Bacteroidetes bacteria on its surface.</title>
        <authorList>
            <person name="Treitli S.C."/>
            <person name="Kolisko M."/>
            <person name="Husnik F."/>
            <person name="Keeling P."/>
            <person name="Hampl V."/>
        </authorList>
    </citation>
    <scope>NUCLEOTIDE SEQUENCE [LARGE SCALE GENOMIC DNA]</scope>
    <source>
        <strain evidence="1">ST1C</strain>
    </source>
</reference>
<feature type="non-terminal residue" evidence="1">
    <location>
        <position position="1"/>
    </location>
</feature>
<evidence type="ECO:0008006" key="3">
    <source>
        <dbReference type="Google" id="ProtNLM"/>
    </source>
</evidence>
<dbReference type="EMBL" id="SNRW01032567">
    <property type="protein sequence ID" value="KAA6356686.1"/>
    <property type="molecule type" value="Genomic_DNA"/>
</dbReference>
<dbReference type="Proteomes" id="UP000324800">
    <property type="component" value="Unassembled WGS sequence"/>
</dbReference>
<gene>
    <name evidence="1" type="ORF">EZS28_047787</name>
</gene>
<accession>A0A5J4TE16</accession>
<comment type="caution">
    <text evidence="1">The sequence shown here is derived from an EMBL/GenBank/DDBJ whole genome shotgun (WGS) entry which is preliminary data.</text>
</comment>
<proteinExistence type="predicted"/>
<dbReference type="AlphaFoldDB" id="A0A5J4TE16"/>
<protein>
    <recommendedName>
        <fullName evidence="3">Right handed beta helix domain-containing protein</fullName>
    </recommendedName>
</protein>
<organism evidence="1 2">
    <name type="scientific">Streblomastix strix</name>
    <dbReference type="NCBI Taxonomy" id="222440"/>
    <lineage>
        <taxon>Eukaryota</taxon>
        <taxon>Metamonada</taxon>
        <taxon>Preaxostyla</taxon>
        <taxon>Oxymonadida</taxon>
        <taxon>Streblomastigidae</taxon>
        <taxon>Streblomastix</taxon>
    </lineage>
</organism>
<sequence>YTPVPAIKIPPPNPDQEQKVDSVLIRAQHSCIKRSFIWKDDYNSKQILRYIAPPFPLLHLWNSHLLSRVTLPPCYSIDYALKQISVELGGIPTSIIPEKRIGICEEGYDLKSPIQFSKTSSYTNIVKIMKQLYLTKYNMEGKAEIKIIKGGDASSIENGHKGWISANEGIELKFYFIKFITDKSKLNIPIIYIEDQNTNLELDSVTFSDINLSPSDLPKGIIHIDVDNTELIVSDCIFEDISIEGEGGSAIRIENDQEKSFDVTIEGTQFNNINSTGDESEQGGSAIYAQIREDCSLIIDDSCEFNDCVIESGNGGAIYIDIDYSKNFQFKIKDATFRHNKALKHNSKDIPPSGYGGVIFLTGTGYYDVDSNQIDLSGMKSDSNSADNGGNNIYIVMPQLE</sequence>
<dbReference type="InterPro" id="IPR011050">
    <property type="entry name" value="Pectin_lyase_fold/virulence"/>
</dbReference>